<evidence type="ECO:0000256" key="3">
    <source>
        <dbReference type="ARBA" id="ARBA00023315"/>
    </source>
</evidence>
<gene>
    <name evidence="5" type="ORF">FEM48_Zijuj07G0066300</name>
</gene>
<dbReference type="Pfam" id="PF02458">
    <property type="entry name" value="Transferase"/>
    <property type="match status" value="1"/>
</dbReference>
<dbReference type="InterPro" id="IPR025315">
    <property type="entry name" value="DUF4220"/>
</dbReference>
<name>A0A978V324_ZIZJJ</name>
<dbReference type="EMBL" id="JAEACU010000007">
    <property type="protein sequence ID" value="KAH7521757.1"/>
    <property type="molecule type" value="Genomic_DNA"/>
</dbReference>
<dbReference type="Proteomes" id="UP000813462">
    <property type="component" value="Unassembled WGS sequence"/>
</dbReference>
<proteinExistence type="inferred from homology"/>
<comment type="similarity">
    <text evidence="1">Belongs to the plant acyltransferase family.</text>
</comment>
<keyword evidence="2" id="KW-0808">Transferase</keyword>
<feature type="domain" description="DUF4220" evidence="4">
    <location>
        <begin position="4"/>
        <end position="70"/>
    </location>
</feature>
<evidence type="ECO:0000313" key="5">
    <source>
        <dbReference type="EMBL" id="KAH7521757.1"/>
    </source>
</evidence>
<accession>A0A978V324</accession>
<dbReference type="PANTHER" id="PTHR31623:SF17">
    <property type="entry name" value="F21J9.9"/>
    <property type="match status" value="1"/>
</dbReference>
<keyword evidence="3" id="KW-0012">Acyltransferase</keyword>
<evidence type="ECO:0000256" key="1">
    <source>
        <dbReference type="ARBA" id="ARBA00009861"/>
    </source>
</evidence>
<dbReference type="InterPro" id="IPR023213">
    <property type="entry name" value="CAT-like_dom_sf"/>
</dbReference>
<dbReference type="PANTHER" id="PTHR31623">
    <property type="entry name" value="F21J9.9"/>
    <property type="match status" value="1"/>
</dbReference>
<dbReference type="Gene3D" id="3.30.559.10">
    <property type="entry name" value="Chloramphenicol acetyltransferase-like domain"/>
    <property type="match status" value="1"/>
</dbReference>
<protein>
    <recommendedName>
        <fullName evidence="4">DUF4220 domain-containing protein</fullName>
    </recommendedName>
</protein>
<evidence type="ECO:0000259" key="4">
    <source>
        <dbReference type="Pfam" id="PF13968"/>
    </source>
</evidence>
<dbReference type="Pfam" id="PF13968">
    <property type="entry name" value="DUF4220"/>
    <property type="match status" value="1"/>
</dbReference>
<dbReference type="GO" id="GO:0016746">
    <property type="term" value="F:acyltransferase activity"/>
    <property type="evidence" value="ECO:0007669"/>
    <property type="project" value="UniProtKB-KW"/>
</dbReference>
<comment type="caution">
    <text evidence="5">The sequence shown here is derived from an EMBL/GenBank/DDBJ whole genome shotgun (WGS) entry which is preliminary data.</text>
</comment>
<evidence type="ECO:0000256" key="2">
    <source>
        <dbReference type="ARBA" id="ARBA00022679"/>
    </source>
</evidence>
<dbReference type="AlphaFoldDB" id="A0A978V324"/>
<sequence>MVIDAGYCFLLTLPNNKLWLPTILVFVVGNVKHTKRTIALYLASVNRFGATVHDSKEPDAEGTMFDFYLASKSNHMELLMENSIFKLNLLDGALHSSINFRFCLIGIVRFWMGKAIVMEKTVPKGETDIINDNDLQALVRKMRKAIGQVKENCGKGLNCRICHLKKSESMGNLIRNGEIDHYGFTSWCRFPFYKVNFGWGKPACVSTAEEDVAFIETNEQLLDFASLKKIVLSLEI</sequence>
<organism evidence="5 6">
    <name type="scientific">Ziziphus jujuba var. spinosa</name>
    <dbReference type="NCBI Taxonomy" id="714518"/>
    <lineage>
        <taxon>Eukaryota</taxon>
        <taxon>Viridiplantae</taxon>
        <taxon>Streptophyta</taxon>
        <taxon>Embryophyta</taxon>
        <taxon>Tracheophyta</taxon>
        <taxon>Spermatophyta</taxon>
        <taxon>Magnoliopsida</taxon>
        <taxon>eudicotyledons</taxon>
        <taxon>Gunneridae</taxon>
        <taxon>Pentapetalae</taxon>
        <taxon>rosids</taxon>
        <taxon>fabids</taxon>
        <taxon>Rosales</taxon>
        <taxon>Rhamnaceae</taxon>
        <taxon>Paliureae</taxon>
        <taxon>Ziziphus</taxon>
    </lineage>
</organism>
<evidence type="ECO:0000313" key="6">
    <source>
        <dbReference type="Proteomes" id="UP000813462"/>
    </source>
</evidence>
<reference evidence="5" key="1">
    <citation type="journal article" date="2021" name="Front. Plant Sci.">
        <title>Chromosome-Scale Genome Assembly for Chinese Sour Jujube and Insights Into Its Genome Evolution and Domestication Signature.</title>
        <authorList>
            <person name="Shen L.-Y."/>
            <person name="Luo H."/>
            <person name="Wang X.-L."/>
            <person name="Wang X.-M."/>
            <person name="Qiu X.-J."/>
            <person name="Liu H."/>
            <person name="Zhou S.-S."/>
            <person name="Jia K.-H."/>
            <person name="Nie S."/>
            <person name="Bao Y.-T."/>
            <person name="Zhang R.-G."/>
            <person name="Yun Q.-Z."/>
            <person name="Chai Y.-H."/>
            <person name="Lu J.-Y."/>
            <person name="Li Y."/>
            <person name="Zhao S.-W."/>
            <person name="Mao J.-F."/>
            <person name="Jia S.-G."/>
            <person name="Mao Y.-M."/>
        </authorList>
    </citation>
    <scope>NUCLEOTIDE SEQUENCE</scope>
    <source>
        <strain evidence="5">AT0</strain>
        <tissue evidence="5">Leaf</tissue>
    </source>
</reference>